<gene>
    <name evidence="3" type="primary">LOC109462351</name>
</gene>
<feature type="region of interest" description="Disordered" evidence="1">
    <location>
        <begin position="48"/>
        <end position="99"/>
    </location>
</feature>
<accession>A0A6P4XQR3</accession>
<organism evidence="2 3">
    <name type="scientific">Branchiostoma belcheri</name>
    <name type="common">Amphioxus</name>
    <dbReference type="NCBI Taxonomy" id="7741"/>
    <lineage>
        <taxon>Eukaryota</taxon>
        <taxon>Metazoa</taxon>
        <taxon>Chordata</taxon>
        <taxon>Cephalochordata</taxon>
        <taxon>Leptocardii</taxon>
        <taxon>Amphioxiformes</taxon>
        <taxon>Branchiostomatidae</taxon>
        <taxon>Branchiostoma</taxon>
    </lineage>
</organism>
<reference evidence="3" key="1">
    <citation type="submission" date="2025-08" db="UniProtKB">
        <authorList>
            <consortium name="RefSeq"/>
        </authorList>
    </citation>
    <scope>IDENTIFICATION</scope>
    <source>
        <tissue evidence="3">Gonad</tissue>
    </source>
</reference>
<sequence>MCQNTFYQTKLGRTSQRLHFERPKYRQRSRNLRENRTPDLSTHCKVILPTPSHNNGSGQNNQTHVPATPTGPFKVRRADGRESRRVGEPVGGPPDASRDHDQLLQRAQDVFLKTDQEVRIPQVMNFVLQEVKPCLRDMSSFLRDTNFLLDMNPRFQTFNTKFMT</sequence>
<evidence type="ECO:0000313" key="2">
    <source>
        <dbReference type="Proteomes" id="UP000515135"/>
    </source>
</evidence>
<dbReference type="RefSeq" id="XP_019614453.1">
    <property type="nucleotide sequence ID" value="XM_019758894.1"/>
</dbReference>
<protein>
    <submittedName>
        <fullName evidence="3">Uncharacterized protein LOC109462351</fullName>
    </submittedName>
</protein>
<evidence type="ECO:0000256" key="1">
    <source>
        <dbReference type="SAM" id="MobiDB-lite"/>
    </source>
</evidence>
<feature type="compositionally biased region" description="Basic and acidic residues" evidence="1">
    <location>
        <begin position="76"/>
        <end position="87"/>
    </location>
</feature>
<proteinExistence type="predicted"/>
<feature type="compositionally biased region" description="Polar residues" evidence="1">
    <location>
        <begin position="51"/>
        <end position="65"/>
    </location>
</feature>
<keyword evidence="2" id="KW-1185">Reference proteome</keyword>
<dbReference type="AlphaFoldDB" id="A0A6P4XQR3"/>
<evidence type="ECO:0000313" key="3">
    <source>
        <dbReference type="RefSeq" id="XP_019614453.1"/>
    </source>
</evidence>
<dbReference type="Proteomes" id="UP000515135">
    <property type="component" value="Unplaced"/>
</dbReference>
<name>A0A6P4XQR3_BRABE</name>
<dbReference type="GeneID" id="109462351"/>
<dbReference type="KEGG" id="bbel:109462351"/>